<dbReference type="InterPro" id="IPR037066">
    <property type="entry name" value="Plug_dom_sf"/>
</dbReference>
<keyword evidence="1 2" id="KW-0812">Transmembrane</keyword>
<dbReference type="SUPFAM" id="SSF56935">
    <property type="entry name" value="Porins"/>
    <property type="match status" value="1"/>
</dbReference>
<keyword evidence="2" id="KW-1133">Transmembrane helix</keyword>
<dbReference type="Pfam" id="PF05569">
    <property type="entry name" value="Peptidase_M56"/>
    <property type="match status" value="1"/>
</dbReference>
<evidence type="ECO:0000259" key="4">
    <source>
        <dbReference type="Pfam" id="PF07715"/>
    </source>
</evidence>
<evidence type="ECO:0000259" key="3">
    <source>
        <dbReference type="Pfam" id="PF05569"/>
    </source>
</evidence>
<reference evidence="5" key="1">
    <citation type="submission" date="2022-01" db="EMBL/GenBank/DDBJ databases">
        <title>Gillisia lutea sp. nov., isolated from marine plastic residues from the Malvarosa beach (Valencia, Spain).</title>
        <authorList>
            <person name="Vidal-Verdu A."/>
            <person name="Molina-Menor E."/>
            <person name="Satari L."/>
            <person name="Pascual J."/>
            <person name="Pereto J."/>
            <person name="Porcar M."/>
        </authorList>
    </citation>
    <scope>NUCLEOTIDE SEQUENCE</scope>
    <source>
        <strain evidence="5">M10.2A</strain>
    </source>
</reference>
<keyword evidence="1" id="KW-0998">Cell outer membrane</keyword>
<feature type="transmembrane region" description="Helical" evidence="2">
    <location>
        <begin position="38"/>
        <end position="55"/>
    </location>
</feature>
<dbReference type="PROSITE" id="PS52016">
    <property type="entry name" value="TONB_DEPENDENT_REC_3"/>
    <property type="match status" value="1"/>
</dbReference>
<keyword evidence="5" id="KW-0675">Receptor</keyword>
<dbReference type="InterPro" id="IPR052173">
    <property type="entry name" value="Beta-lactam_resp_regulator"/>
</dbReference>
<dbReference type="PANTHER" id="PTHR34978">
    <property type="entry name" value="POSSIBLE SENSOR-TRANSDUCER PROTEIN BLAR"/>
    <property type="match status" value="1"/>
</dbReference>
<evidence type="ECO:0000313" key="6">
    <source>
        <dbReference type="Proteomes" id="UP001179363"/>
    </source>
</evidence>
<keyword evidence="1 2" id="KW-0472">Membrane</keyword>
<dbReference type="RefSeq" id="WP_236134192.1">
    <property type="nucleotide sequence ID" value="NZ_JAKGTH010000009.1"/>
</dbReference>
<keyword evidence="1" id="KW-0813">Transport</keyword>
<dbReference type="InterPro" id="IPR012910">
    <property type="entry name" value="Plug_dom"/>
</dbReference>
<feature type="transmembrane region" description="Helical" evidence="2">
    <location>
        <begin position="265"/>
        <end position="283"/>
    </location>
</feature>
<dbReference type="CDD" id="cd07341">
    <property type="entry name" value="M56_BlaR1_MecR1_like"/>
    <property type="match status" value="1"/>
</dbReference>
<comment type="caution">
    <text evidence="5">The sequence shown here is derived from an EMBL/GenBank/DDBJ whole genome shotgun (WGS) entry which is preliminary data.</text>
</comment>
<dbReference type="Gene3D" id="2.170.130.10">
    <property type="entry name" value="TonB-dependent receptor, plug domain"/>
    <property type="match status" value="2"/>
</dbReference>
<comment type="subcellular location">
    <subcellularLocation>
        <location evidence="1">Cell outer membrane</location>
        <topology evidence="1">Multi-pass membrane protein</topology>
    </subcellularLocation>
</comment>
<sequence>MNDLLIYLAKSSFLISLFYGIYHFLLKKDITFNLNRRFLMSGIFAAAILPGIYFTKTVLIETPIQPLELSSVNYTDISTANMNSYFTWENVLLTIYLLGVGFMIIRFLLQTSSLLNLILGKDYHQDGNIKFVLTEKEIAPFSFMNYVVYNPDLHSETELDFILKHEKTHVRQWHTADILIANFHLIYQWFNPLAWLYIKGIQQNLEYIADNETASEVPASIKEYQKALIKVSTGNFNLALTNNFHQSFIKKRIVMLNNKSKQTNNSWKAALIFPVIIALMLSFNVKTLAQVKTSGNIEVVEVEYESNDLISVVVNKNTSEKTLKEYESEFEKAGIKLEFKNVKYSNEGQLTGIKVKYKHKTNEESGAYAVNDSKGIETFTITLNEDEKLNIQSATKHIKVTTNNSSTVFYKQDENENNDLLYIIDDEIVDAIAIDTLNPNIIKMVDVLKGKSATTKYGTKGKNGVVIVDLKPKNERTVKVIRAYSNNSSKVIFTSKDSLTWKTNKATKVIKLNKAEKGKAPEDTKTEIVFQNKNEKPLVVIDGQEQASDLIINTTSPQDIERVDVLKGDAATKKYGEKGMHGVIEITTKTKKE</sequence>
<protein>
    <submittedName>
        <fullName evidence="5">TonB-dependent receptor plug domain-containing protein</fullName>
    </submittedName>
</protein>
<dbReference type="InterPro" id="IPR008756">
    <property type="entry name" value="Peptidase_M56"/>
</dbReference>
<dbReference type="Pfam" id="PF07715">
    <property type="entry name" value="Plug"/>
    <property type="match status" value="1"/>
</dbReference>
<evidence type="ECO:0000256" key="1">
    <source>
        <dbReference type="PROSITE-ProRule" id="PRU01360"/>
    </source>
</evidence>
<dbReference type="PANTHER" id="PTHR34978:SF3">
    <property type="entry name" value="SLR0241 PROTEIN"/>
    <property type="match status" value="1"/>
</dbReference>
<dbReference type="Proteomes" id="UP001179363">
    <property type="component" value="Unassembled WGS sequence"/>
</dbReference>
<keyword evidence="6" id="KW-1185">Reference proteome</keyword>
<feature type="transmembrane region" description="Helical" evidence="2">
    <location>
        <begin position="6"/>
        <end position="26"/>
    </location>
</feature>
<evidence type="ECO:0000256" key="2">
    <source>
        <dbReference type="SAM" id="Phobius"/>
    </source>
</evidence>
<name>A0ABS9EGV7_9FLAO</name>
<dbReference type="EMBL" id="JAKGTH010000009">
    <property type="protein sequence ID" value="MCF4102043.1"/>
    <property type="molecule type" value="Genomic_DNA"/>
</dbReference>
<feature type="transmembrane region" description="Helical" evidence="2">
    <location>
        <begin position="91"/>
        <end position="109"/>
    </location>
</feature>
<comment type="similarity">
    <text evidence="1">Belongs to the TonB-dependent receptor family.</text>
</comment>
<accession>A0ABS9EGV7</accession>
<feature type="domain" description="TonB-dependent receptor plug" evidence="4">
    <location>
        <begin position="535"/>
        <end position="583"/>
    </location>
</feature>
<organism evidence="5 6">
    <name type="scientific">Gillisia lutea</name>
    <dbReference type="NCBI Taxonomy" id="2909668"/>
    <lineage>
        <taxon>Bacteria</taxon>
        <taxon>Pseudomonadati</taxon>
        <taxon>Bacteroidota</taxon>
        <taxon>Flavobacteriia</taxon>
        <taxon>Flavobacteriales</taxon>
        <taxon>Flavobacteriaceae</taxon>
        <taxon>Gillisia</taxon>
    </lineage>
</organism>
<keyword evidence="1" id="KW-1134">Transmembrane beta strand</keyword>
<dbReference type="InterPro" id="IPR039426">
    <property type="entry name" value="TonB-dep_rcpt-like"/>
</dbReference>
<feature type="domain" description="Peptidase M56" evidence="3">
    <location>
        <begin position="154"/>
        <end position="256"/>
    </location>
</feature>
<evidence type="ECO:0000313" key="5">
    <source>
        <dbReference type="EMBL" id="MCF4102043.1"/>
    </source>
</evidence>
<gene>
    <name evidence="5" type="ORF">L1I30_10225</name>
</gene>
<proteinExistence type="inferred from homology"/>